<keyword evidence="1" id="KW-0812">Transmembrane</keyword>
<comment type="caution">
    <text evidence="2">The sequence shown here is derived from an EMBL/GenBank/DDBJ whole genome shotgun (WGS) entry which is preliminary data.</text>
</comment>
<sequence>MKHNQRSVWEPTQIQVEKNLGKEQAQSAYRSTLVSNFQNALWLKPVITGLVIGVLTGGLVLATVTASYLANSASISTTVTTSTTTTATTTTTSTT</sequence>
<feature type="transmembrane region" description="Helical" evidence="1">
    <location>
        <begin position="46"/>
        <end position="70"/>
    </location>
</feature>
<reference evidence="2" key="1">
    <citation type="submission" date="2021-02" db="EMBL/GenBank/DDBJ databases">
        <authorList>
            <person name="Nowell W R."/>
        </authorList>
    </citation>
    <scope>NUCLEOTIDE SEQUENCE</scope>
</reference>
<evidence type="ECO:0000313" key="2">
    <source>
        <dbReference type="EMBL" id="CAF5044248.1"/>
    </source>
</evidence>
<evidence type="ECO:0000256" key="1">
    <source>
        <dbReference type="SAM" id="Phobius"/>
    </source>
</evidence>
<name>A0A8S3EBK4_9BILA</name>
<gene>
    <name evidence="2" type="ORF">BYL167_LOCUS57283</name>
</gene>
<dbReference type="Proteomes" id="UP000681967">
    <property type="component" value="Unassembled WGS sequence"/>
</dbReference>
<organism evidence="2 3">
    <name type="scientific">Rotaria magnacalcarata</name>
    <dbReference type="NCBI Taxonomy" id="392030"/>
    <lineage>
        <taxon>Eukaryota</taxon>
        <taxon>Metazoa</taxon>
        <taxon>Spiralia</taxon>
        <taxon>Gnathifera</taxon>
        <taxon>Rotifera</taxon>
        <taxon>Eurotatoria</taxon>
        <taxon>Bdelloidea</taxon>
        <taxon>Philodinida</taxon>
        <taxon>Philodinidae</taxon>
        <taxon>Rotaria</taxon>
    </lineage>
</organism>
<protein>
    <submittedName>
        <fullName evidence="2">Uncharacterized protein</fullName>
    </submittedName>
</protein>
<dbReference type="EMBL" id="CAJOBH010224610">
    <property type="protein sequence ID" value="CAF5044248.1"/>
    <property type="molecule type" value="Genomic_DNA"/>
</dbReference>
<keyword evidence="1" id="KW-1133">Transmembrane helix</keyword>
<evidence type="ECO:0000313" key="3">
    <source>
        <dbReference type="Proteomes" id="UP000681967"/>
    </source>
</evidence>
<feature type="non-terminal residue" evidence="2">
    <location>
        <position position="1"/>
    </location>
</feature>
<keyword evidence="1" id="KW-0472">Membrane</keyword>
<accession>A0A8S3EBK4</accession>
<proteinExistence type="predicted"/>
<dbReference type="AlphaFoldDB" id="A0A8S3EBK4"/>